<evidence type="ECO:0000313" key="19">
    <source>
        <dbReference type="Proteomes" id="UP000245998"/>
    </source>
</evidence>
<reference evidence="18 19" key="1">
    <citation type="submission" date="2018-04" db="EMBL/GenBank/DDBJ databases">
        <title>Camelliibacillus theae gen. nov., sp. nov., isolated from Pu'er tea.</title>
        <authorList>
            <person name="Niu L."/>
        </authorList>
    </citation>
    <scope>NUCLEOTIDE SEQUENCE [LARGE SCALE GENOMIC DNA]</scope>
    <source>
        <strain evidence="18 19">T8</strain>
    </source>
</reference>
<dbReference type="FunFam" id="1.10.3810.10:FF:000001">
    <property type="entry name" value="Penicillin-binding protein 1A"/>
    <property type="match status" value="1"/>
</dbReference>
<evidence type="ECO:0000256" key="11">
    <source>
        <dbReference type="ARBA" id="ARBA00023316"/>
    </source>
</evidence>
<keyword evidence="9" id="KW-0573">Peptidoglycan synthesis</keyword>
<sequence>MGDGYPSREQYKKQRYQRKRILGKLAIHIVMAFFICVILLTGGFAYTAISYVKEAPKLNPKQLIAPQSSTIYDMNNKKVTDISGEEYRKTVPLEQVPKTVQNAFLSVEDARFWEHHGIDFKRLGGAVVANLSEGFGAEGGSTITQQLVKLSFLSPEKTIKRKVQEAYLALKLERRYSKEEILEMYINKVYLGEGAYGVATAAEVYFGKSVKDLNISEAALLAGLPQRPSGYNPFKYPELAEKRRNTVLSLMEQHGYISEKEKMEAQSIPVGKLLTKRGEKTKYNSFTDHVIEELKEKGIDEKALYTQGLKIYTTLDPKAQEFTEKVLTTNEYIDYPDDKFKAGVVLLDTKTGEVRAIGGNRNSEEKEIQRGFNYATQVKRQPGSTAKPIMAYGPAIEKLKWPTYKQIKDEQIVMNGKVFKNWNNRYHGYVSIRTALQWSYNIPAIKAMQEVGAEEAKQFAGKLGIELDEVYPPYAIGGFRDGISPLQLAGAYAAFGNEGVFNEPHTVRKVVYPDGKEKNLQPKPVQAMSDYTAYLITDMLKTVVTSGTGQMANIPGLPLAGKTGTNQLPEEISGPGVKDAWFAGYTTLYTAAVWTGYDQTTQETFIHSKDDDIAKLIFKQIMSQVSEGKETPDFTMPSSVVRVNQVDLAVRGAAPEKNPVIENKPHKRNNVENNVQNKEEVEKKKEDAKEEMKEQEKKQERQNEPDPKQENKDQKTPNNNNPENSGREKPGQDNKQPVEDKKENKPKDNGNNKDNKEENKENDNKGNNDKGNSGNQPPGNKEPLPSGGNGGSGGGGEKKGEAPSQPPPSKKESESQN</sequence>
<keyword evidence="15" id="KW-0472">Membrane</keyword>
<evidence type="ECO:0000256" key="14">
    <source>
        <dbReference type="SAM" id="MobiDB-lite"/>
    </source>
</evidence>
<dbReference type="InterPro" id="IPR050396">
    <property type="entry name" value="Glycosyltr_51/Transpeptidase"/>
</dbReference>
<keyword evidence="5" id="KW-0328">Glycosyltransferase</keyword>
<dbReference type="SUPFAM" id="SSF53955">
    <property type="entry name" value="Lysozyme-like"/>
    <property type="match status" value="1"/>
</dbReference>
<feature type="domain" description="Glycosyl transferase family 51" evidence="17">
    <location>
        <begin position="77"/>
        <end position="251"/>
    </location>
</feature>
<dbReference type="GO" id="GO:0009252">
    <property type="term" value="P:peptidoglycan biosynthetic process"/>
    <property type="evidence" value="ECO:0007669"/>
    <property type="project" value="UniProtKB-KW"/>
</dbReference>
<evidence type="ECO:0000256" key="5">
    <source>
        <dbReference type="ARBA" id="ARBA00022676"/>
    </source>
</evidence>
<feature type="transmembrane region" description="Helical" evidence="15">
    <location>
        <begin position="21"/>
        <end position="46"/>
    </location>
</feature>
<dbReference type="PANTHER" id="PTHR32282:SF29">
    <property type="entry name" value="PENICILLIN-BINDING PROTEIN 1A"/>
    <property type="match status" value="1"/>
</dbReference>
<evidence type="ECO:0000256" key="6">
    <source>
        <dbReference type="ARBA" id="ARBA00022679"/>
    </source>
</evidence>
<evidence type="ECO:0000256" key="4">
    <source>
        <dbReference type="ARBA" id="ARBA00022670"/>
    </source>
</evidence>
<dbReference type="GO" id="GO:0071555">
    <property type="term" value="P:cell wall organization"/>
    <property type="evidence" value="ECO:0007669"/>
    <property type="project" value="UniProtKB-KW"/>
</dbReference>
<dbReference type="OrthoDB" id="9766909at2"/>
<proteinExistence type="inferred from homology"/>
<dbReference type="InterPro" id="IPR001264">
    <property type="entry name" value="Glyco_trans_51"/>
</dbReference>
<keyword evidence="15" id="KW-0812">Transmembrane</keyword>
<keyword evidence="10" id="KW-0511">Multifunctional enzyme</keyword>
<evidence type="ECO:0000259" key="16">
    <source>
        <dbReference type="Pfam" id="PF00905"/>
    </source>
</evidence>
<dbReference type="Pfam" id="PF00912">
    <property type="entry name" value="Transgly"/>
    <property type="match status" value="1"/>
</dbReference>
<organism evidence="18 19">
    <name type="scientific">Pueribacillus theae</name>
    <dbReference type="NCBI Taxonomy" id="2171751"/>
    <lineage>
        <taxon>Bacteria</taxon>
        <taxon>Bacillati</taxon>
        <taxon>Bacillota</taxon>
        <taxon>Bacilli</taxon>
        <taxon>Bacillales</taxon>
        <taxon>Bacillaceae</taxon>
        <taxon>Pueribacillus</taxon>
    </lineage>
</organism>
<evidence type="ECO:0000256" key="15">
    <source>
        <dbReference type="SAM" id="Phobius"/>
    </source>
</evidence>
<comment type="catalytic activity">
    <reaction evidence="13">
        <text>[GlcNAc-(1-&gt;4)-Mur2Ac(oyl-L-Ala-gamma-D-Glu-L-Lys-D-Ala-D-Ala)](n)-di-trans,octa-cis-undecaprenyl diphosphate + beta-D-GlcNAc-(1-&gt;4)-Mur2Ac(oyl-L-Ala-gamma-D-Glu-L-Lys-D-Ala-D-Ala)-di-trans,octa-cis-undecaprenyl diphosphate = [GlcNAc-(1-&gt;4)-Mur2Ac(oyl-L-Ala-gamma-D-Glu-L-Lys-D-Ala-D-Ala)](n+1)-di-trans,octa-cis-undecaprenyl diphosphate + di-trans,octa-cis-undecaprenyl diphosphate + H(+)</text>
        <dbReference type="Rhea" id="RHEA:23708"/>
        <dbReference type="Rhea" id="RHEA-COMP:9602"/>
        <dbReference type="Rhea" id="RHEA-COMP:9603"/>
        <dbReference type="ChEBI" id="CHEBI:15378"/>
        <dbReference type="ChEBI" id="CHEBI:58405"/>
        <dbReference type="ChEBI" id="CHEBI:60033"/>
        <dbReference type="ChEBI" id="CHEBI:78435"/>
        <dbReference type="EC" id="2.4.99.28"/>
    </reaction>
</comment>
<dbReference type="AlphaFoldDB" id="A0A2U1K3E1"/>
<feature type="domain" description="Penicillin-binding protein transpeptidase" evidence="16">
    <location>
        <begin position="343"/>
        <end position="622"/>
    </location>
</feature>
<comment type="similarity">
    <text evidence="2">In the N-terminal section; belongs to the glycosyltransferase 51 family.</text>
</comment>
<feature type="region of interest" description="Disordered" evidence="14">
    <location>
        <begin position="654"/>
        <end position="817"/>
    </location>
</feature>
<evidence type="ECO:0000256" key="1">
    <source>
        <dbReference type="ARBA" id="ARBA00007090"/>
    </source>
</evidence>
<dbReference type="GO" id="GO:0030288">
    <property type="term" value="C:outer membrane-bounded periplasmic space"/>
    <property type="evidence" value="ECO:0007669"/>
    <property type="project" value="TreeGrafter"/>
</dbReference>
<keyword evidence="3" id="KW-0121">Carboxypeptidase</keyword>
<keyword evidence="7" id="KW-0378">Hydrolase</keyword>
<dbReference type="GO" id="GO:0008658">
    <property type="term" value="F:penicillin binding"/>
    <property type="evidence" value="ECO:0007669"/>
    <property type="project" value="InterPro"/>
</dbReference>
<keyword evidence="15" id="KW-1133">Transmembrane helix</keyword>
<evidence type="ECO:0000256" key="9">
    <source>
        <dbReference type="ARBA" id="ARBA00022984"/>
    </source>
</evidence>
<keyword evidence="19" id="KW-1185">Reference proteome</keyword>
<dbReference type="Pfam" id="PF00905">
    <property type="entry name" value="Transpeptidase"/>
    <property type="match status" value="1"/>
</dbReference>
<dbReference type="GO" id="GO:0009002">
    <property type="term" value="F:serine-type D-Ala-D-Ala carboxypeptidase activity"/>
    <property type="evidence" value="ECO:0007669"/>
    <property type="project" value="UniProtKB-EC"/>
</dbReference>
<evidence type="ECO:0000256" key="10">
    <source>
        <dbReference type="ARBA" id="ARBA00023268"/>
    </source>
</evidence>
<evidence type="ECO:0000256" key="13">
    <source>
        <dbReference type="ARBA" id="ARBA00049902"/>
    </source>
</evidence>
<dbReference type="GO" id="GO:0008360">
    <property type="term" value="P:regulation of cell shape"/>
    <property type="evidence" value="ECO:0007669"/>
    <property type="project" value="UniProtKB-KW"/>
</dbReference>
<protein>
    <submittedName>
        <fullName evidence="18">Primosomal protein</fullName>
    </submittedName>
</protein>
<evidence type="ECO:0000256" key="12">
    <source>
        <dbReference type="ARBA" id="ARBA00034000"/>
    </source>
</evidence>
<dbReference type="Proteomes" id="UP000245998">
    <property type="component" value="Unassembled WGS sequence"/>
</dbReference>
<dbReference type="InterPro" id="IPR001460">
    <property type="entry name" value="PCN-bd_Tpept"/>
</dbReference>
<keyword evidence="11" id="KW-0961">Cell wall biogenesis/degradation</keyword>
<evidence type="ECO:0000313" key="18">
    <source>
        <dbReference type="EMBL" id="PWA11932.1"/>
    </source>
</evidence>
<dbReference type="EMBL" id="QCZG01000014">
    <property type="protein sequence ID" value="PWA11932.1"/>
    <property type="molecule type" value="Genomic_DNA"/>
</dbReference>
<dbReference type="PANTHER" id="PTHR32282">
    <property type="entry name" value="BINDING PROTEIN TRANSPEPTIDASE, PUTATIVE-RELATED"/>
    <property type="match status" value="1"/>
</dbReference>
<dbReference type="SUPFAM" id="SSF56601">
    <property type="entry name" value="beta-lactamase/transpeptidase-like"/>
    <property type="match status" value="1"/>
</dbReference>
<dbReference type="RefSeq" id="WP_116554432.1">
    <property type="nucleotide sequence ID" value="NZ_QCZG01000014.1"/>
</dbReference>
<evidence type="ECO:0000259" key="17">
    <source>
        <dbReference type="Pfam" id="PF00912"/>
    </source>
</evidence>
<dbReference type="NCBIfam" id="TIGR02074">
    <property type="entry name" value="PBP_1a_fam"/>
    <property type="match status" value="1"/>
</dbReference>
<evidence type="ECO:0000256" key="8">
    <source>
        <dbReference type="ARBA" id="ARBA00022960"/>
    </source>
</evidence>
<dbReference type="InterPro" id="IPR036950">
    <property type="entry name" value="PBP_transglycosylase"/>
</dbReference>
<evidence type="ECO:0000256" key="2">
    <source>
        <dbReference type="ARBA" id="ARBA00007739"/>
    </source>
</evidence>
<dbReference type="InterPro" id="IPR012338">
    <property type="entry name" value="Beta-lactam/transpept-like"/>
</dbReference>
<dbReference type="GO" id="GO:0006508">
    <property type="term" value="P:proteolysis"/>
    <property type="evidence" value="ECO:0007669"/>
    <property type="project" value="UniProtKB-KW"/>
</dbReference>
<comment type="caution">
    <text evidence="18">The sequence shown here is derived from an EMBL/GenBank/DDBJ whole genome shotgun (WGS) entry which is preliminary data.</text>
</comment>
<dbReference type="GO" id="GO:0008955">
    <property type="term" value="F:peptidoglycan glycosyltransferase activity"/>
    <property type="evidence" value="ECO:0007669"/>
    <property type="project" value="UniProtKB-EC"/>
</dbReference>
<comment type="catalytic activity">
    <reaction evidence="12">
        <text>Preferential cleavage: (Ac)2-L-Lys-D-Ala-|-D-Ala. Also transpeptidation of peptidyl-alanyl moieties that are N-acyl substituents of D-alanine.</text>
        <dbReference type="EC" id="3.4.16.4"/>
    </reaction>
</comment>
<gene>
    <name evidence="18" type="ORF">DCC39_08310</name>
</gene>
<dbReference type="Gene3D" id="3.40.710.10">
    <property type="entry name" value="DD-peptidase/beta-lactamase superfamily"/>
    <property type="match status" value="1"/>
</dbReference>
<dbReference type="InterPro" id="IPR023346">
    <property type="entry name" value="Lysozyme-like_dom_sf"/>
</dbReference>
<comment type="similarity">
    <text evidence="1">In the C-terminal section; belongs to the transpeptidase family.</text>
</comment>
<dbReference type="Gene3D" id="1.10.3810.10">
    <property type="entry name" value="Biosynthetic peptidoglycan transglycosylase-like"/>
    <property type="match status" value="1"/>
</dbReference>
<feature type="compositionally biased region" description="Basic and acidic residues" evidence="14">
    <location>
        <begin position="677"/>
        <end position="715"/>
    </location>
</feature>
<feature type="compositionally biased region" description="Basic and acidic residues" evidence="14">
    <location>
        <begin position="725"/>
        <end position="768"/>
    </location>
</feature>
<accession>A0A2U1K3E1</accession>
<keyword evidence="8" id="KW-0133">Cell shape</keyword>
<keyword evidence="4" id="KW-0645">Protease</keyword>
<evidence type="ECO:0000256" key="7">
    <source>
        <dbReference type="ARBA" id="ARBA00022801"/>
    </source>
</evidence>
<keyword evidence="6" id="KW-0808">Transferase</keyword>
<name>A0A2U1K3E1_9BACI</name>
<evidence type="ECO:0000256" key="3">
    <source>
        <dbReference type="ARBA" id="ARBA00022645"/>
    </source>
</evidence>